<dbReference type="PROSITE" id="PS51257">
    <property type="entry name" value="PROKAR_LIPOPROTEIN"/>
    <property type="match status" value="1"/>
</dbReference>
<evidence type="ECO:0008006" key="3">
    <source>
        <dbReference type="Google" id="ProtNLM"/>
    </source>
</evidence>
<accession>A0ABW2DJZ5</accession>
<comment type="caution">
    <text evidence="1">The sequence shown here is derived from an EMBL/GenBank/DDBJ whole genome shotgun (WGS) entry which is preliminary data.</text>
</comment>
<protein>
    <recommendedName>
        <fullName evidence="3">Lipoprotein</fullName>
    </recommendedName>
</protein>
<keyword evidence="2" id="KW-1185">Reference proteome</keyword>
<organism evidence="1 2">
    <name type="scientific">Rufibacter roseus</name>
    <dbReference type="NCBI Taxonomy" id="1567108"/>
    <lineage>
        <taxon>Bacteria</taxon>
        <taxon>Pseudomonadati</taxon>
        <taxon>Bacteroidota</taxon>
        <taxon>Cytophagia</taxon>
        <taxon>Cytophagales</taxon>
        <taxon>Hymenobacteraceae</taxon>
        <taxon>Rufibacter</taxon>
    </lineage>
</organism>
<sequence>MNRIVIFMLLLLVACKSKEDQMAHESQALEQTIDSLNNANIDGTETTTGPPLDIKKELPSELKASLNQRQGKWELPTLTDVDAQRIPESEQGPYFLQADFNGDQRTDYAVQIVRNDSASVIVYIKKDKGGDWEEHVLQRNALQNIGGKNRSLYYLSLAKKDGKYYDYSTQKNLIFPNDAVSVGAENYTATYVYENGKFKKYEAGD</sequence>
<dbReference type="RefSeq" id="WP_066621545.1">
    <property type="nucleotide sequence ID" value="NZ_JBHSYQ010000004.1"/>
</dbReference>
<evidence type="ECO:0000313" key="1">
    <source>
        <dbReference type="EMBL" id="MFC6998151.1"/>
    </source>
</evidence>
<gene>
    <name evidence="1" type="ORF">ACFQHR_10980</name>
</gene>
<name>A0ABW2DJZ5_9BACT</name>
<reference evidence="2" key="1">
    <citation type="journal article" date="2019" name="Int. J. Syst. Evol. Microbiol.">
        <title>The Global Catalogue of Microorganisms (GCM) 10K type strain sequencing project: providing services to taxonomists for standard genome sequencing and annotation.</title>
        <authorList>
            <consortium name="The Broad Institute Genomics Platform"/>
            <consortium name="The Broad Institute Genome Sequencing Center for Infectious Disease"/>
            <person name="Wu L."/>
            <person name="Ma J."/>
        </authorList>
    </citation>
    <scope>NUCLEOTIDE SEQUENCE [LARGE SCALE GENOMIC DNA]</scope>
    <source>
        <strain evidence="2">CGMCC 4.7393</strain>
    </source>
</reference>
<evidence type="ECO:0000313" key="2">
    <source>
        <dbReference type="Proteomes" id="UP001596405"/>
    </source>
</evidence>
<proteinExistence type="predicted"/>
<dbReference type="EMBL" id="JBHSYQ010000004">
    <property type="protein sequence ID" value="MFC6998151.1"/>
    <property type="molecule type" value="Genomic_DNA"/>
</dbReference>
<dbReference type="Proteomes" id="UP001596405">
    <property type="component" value="Unassembled WGS sequence"/>
</dbReference>